<proteinExistence type="predicted"/>
<sequence>MAVITDLPCEIMVHILGALGHVRALSPARLVCRHFEASFRENRTRVLRNLLQTQIHEELLPYAIALEIDKPAIGSSSLTNLIQTIYEKPEGICSQLDQLPVEKLYSISRTHEAIEVLVGEFSQLAWLFALTPPFRPGYSLPEAYISATENARIFRAFYRVELFLRIYGQALEDPESEVPRSDGPIWFYGQHNPWECHQILAVYEFLDDTISIASDRLAKSSLSGTGAALYYQFAENVFSIAAGLRHVHQIRKKFPSSASSQEMESAFSDMVVLPWLDPLATRHNCDLSGYSDHNDSLMTGLPRSNPDYSYRDNAIKENWTATYSHRQGTPHEGEMRLLRKAGFVFWDQPCKERELCPMTSIFNFLSTQAEGSDGSEFDFDEDMIDALVA</sequence>
<dbReference type="EMBL" id="CABFNS010000826">
    <property type="protein sequence ID" value="VUC30922.1"/>
    <property type="molecule type" value="Genomic_DNA"/>
</dbReference>
<accession>A0ABY6UI51</accession>
<organism evidence="1 2">
    <name type="scientific">Bionectria ochroleuca</name>
    <name type="common">Gliocladium roseum</name>
    <dbReference type="NCBI Taxonomy" id="29856"/>
    <lineage>
        <taxon>Eukaryota</taxon>
        <taxon>Fungi</taxon>
        <taxon>Dikarya</taxon>
        <taxon>Ascomycota</taxon>
        <taxon>Pezizomycotina</taxon>
        <taxon>Sordariomycetes</taxon>
        <taxon>Hypocreomycetidae</taxon>
        <taxon>Hypocreales</taxon>
        <taxon>Bionectriaceae</taxon>
        <taxon>Clonostachys</taxon>
    </lineage>
</organism>
<dbReference type="Proteomes" id="UP000766486">
    <property type="component" value="Unassembled WGS sequence"/>
</dbReference>
<keyword evidence="2" id="KW-1185">Reference proteome</keyword>
<comment type="caution">
    <text evidence="1">The sequence shown here is derived from an EMBL/GenBank/DDBJ whole genome shotgun (WGS) entry which is preliminary data.</text>
</comment>
<reference evidence="1 2" key="1">
    <citation type="submission" date="2019-06" db="EMBL/GenBank/DDBJ databases">
        <authorList>
            <person name="Broberg M."/>
        </authorList>
    </citation>
    <scope>NUCLEOTIDE SEQUENCE [LARGE SCALE GENOMIC DNA]</scope>
</reference>
<evidence type="ECO:0000313" key="2">
    <source>
        <dbReference type="Proteomes" id="UP000766486"/>
    </source>
</evidence>
<gene>
    <name evidence="1" type="ORF">CLO192961_LOCUS296272</name>
</gene>
<evidence type="ECO:0008006" key="3">
    <source>
        <dbReference type="Google" id="ProtNLM"/>
    </source>
</evidence>
<dbReference type="InterPro" id="IPR036047">
    <property type="entry name" value="F-box-like_dom_sf"/>
</dbReference>
<name>A0ABY6UI51_BIOOC</name>
<protein>
    <recommendedName>
        <fullName evidence="3">F-box domain-containing protein</fullName>
    </recommendedName>
</protein>
<evidence type="ECO:0000313" key="1">
    <source>
        <dbReference type="EMBL" id="VUC30922.1"/>
    </source>
</evidence>
<dbReference type="SUPFAM" id="SSF81383">
    <property type="entry name" value="F-box domain"/>
    <property type="match status" value="1"/>
</dbReference>